<proteinExistence type="predicted"/>
<dbReference type="Proteomes" id="UP001055111">
    <property type="component" value="Unassembled WGS sequence"/>
</dbReference>
<name>A0AA37MSJ9_9BURK</name>
<feature type="transmembrane region" description="Helical" evidence="1">
    <location>
        <begin position="44"/>
        <end position="65"/>
    </location>
</feature>
<keyword evidence="1" id="KW-1133">Transmembrane helix</keyword>
<dbReference type="RefSeq" id="WP_238212868.1">
    <property type="nucleotide sequence ID" value="NZ_BPUS01000006.1"/>
</dbReference>
<evidence type="ECO:0000313" key="2">
    <source>
        <dbReference type="EMBL" id="GJH26277.1"/>
    </source>
</evidence>
<reference evidence="2" key="1">
    <citation type="submission" date="2022-09" db="EMBL/GenBank/DDBJ databases">
        <title>Isolation and characterization of 3-chlorobenzoate degrading bacteria from soils in Shizuoka.</title>
        <authorList>
            <person name="Ifat A."/>
            <person name="Ogawa N."/>
            <person name="Kimbara K."/>
            <person name="Moriuchi R."/>
            <person name="Dohra H."/>
            <person name="Shintani M."/>
        </authorList>
    </citation>
    <scope>NUCLEOTIDE SEQUENCE</scope>
    <source>
        <strain evidence="2">19CS4-2</strain>
    </source>
</reference>
<accession>A0AA37MSJ9</accession>
<keyword evidence="1" id="KW-0812">Transmembrane</keyword>
<comment type="caution">
    <text evidence="2">The sequence shown here is derived from an EMBL/GenBank/DDBJ whole genome shotgun (WGS) entry which is preliminary data.</text>
</comment>
<evidence type="ECO:0000256" key="1">
    <source>
        <dbReference type="SAM" id="Phobius"/>
    </source>
</evidence>
<gene>
    <name evidence="2" type="ORF">CBA19CS42_17195</name>
</gene>
<evidence type="ECO:0000313" key="3">
    <source>
        <dbReference type="Proteomes" id="UP001055111"/>
    </source>
</evidence>
<dbReference type="EMBL" id="BPUS01000006">
    <property type="protein sequence ID" value="GJH26277.1"/>
    <property type="molecule type" value="Genomic_DNA"/>
</dbReference>
<dbReference type="AlphaFoldDB" id="A0AA37MSJ9"/>
<organism evidence="2 3">
    <name type="scientific">Caballeronia novacaledonica</name>
    <dbReference type="NCBI Taxonomy" id="1544861"/>
    <lineage>
        <taxon>Bacteria</taxon>
        <taxon>Pseudomonadati</taxon>
        <taxon>Pseudomonadota</taxon>
        <taxon>Betaproteobacteria</taxon>
        <taxon>Burkholderiales</taxon>
        <taxon>Burkholderiaceae</taxon>
        <taxon>Caballeronia</taxon>
    </lineage>
</organism>
<protein>
    <submittedName>
        <fullName evidence="2">Uncharacterized protein</fullName>
    </submittedName>
</protein>
<feature type="transmembrane region" description="Helical" evidence="1">
    <location>
        <begin position="12"/>
        <end position="32"/>
    </location>
</feature>
<sequence>MFDKDSVDWGQARILLAAALLVIVPFLAIFIASHVGDADLRKTIYTGAVTLLFTGLFGGAVKLTIDAAAETARKREADATFVANILSDLKSVYDRVARARVLIGCA</sequence>
<keyword evidence="1" id="KW-0472">Membrane</keyword>